<comment type="caution">
    <text evidence="1">The sequence shown here is derived from an EMBL/GenBank/DDBJ whole genome shotgun (WGS) entry which is preliminary data.</text>
</comment>
<keyword evidence="2" id="KW-1185">Reference proteome</keyword>
<evidence type="ECO:0000313" key="2">
    <source>
        <dbReference type="Proteomes" id="UP000277671"/>
    </source>
</evidence>
<gene>
    <name evidence="1" type="ORF">BDK92_7284</name>
</gene>
<name>A0A495JWS0_9ACTN</name>
<sequence>MTEPRITWLLAQIDRDERKALAASGGTVVGEAGYWRPSPAGDEWEALRDVNGDEELLVALRPDLPRPPDVLGGHWGVVVTYYPDDNYAGAPSPIPAFEHAANQDPRRTLSEVAFKREIIAKYEGALQAVQQHPNDDLHRVAAAVLSRVVTALAPVYSARTGYTEHWGEQ</sequence>
<accession>A0A495JWS0</accession>
<dbReference type="Proteomes" id="UP000277671">
    <property type="component" value="Unassembled WGS sequence"/>
</dbReference>
<dbReference type="AlphaFoldDB" id="A0A495JWS0"/>
<reference evidence="1 2" key="1">
    <citation type="submission" date="2018-10" db="EMBL/GenBank/DDBJ databases">
        <title>Sequencing the genomes of 1000 actinobacteria strains.</title>
        <authorList>
            <person name="Klenk H.-P."/>
        </authorList>
    </citation>
    <scope>NUCLEOTIDE SEQUENCE [LARGE SCALE GENOMIC DNA]</scope>
    <source>
        <strain evidence="1 2">DSM 45175</strain>
    </source>
</reference>
<organism evidence="1 2">
    <name type="scientific">Micromonospora pisi</name>
    <dbReference type="NCBI Taxonomy" id="589240"/>
    <lineage>
        <taxon>Bacteria</taxon>
        <taxon>Bacillati</taxon>
        <taxon>Actinomycetota</taxon>
        <taxon>Actinomycetes</taxon>
        <taxon>Micromonosporales</taxon>
        <taxon>Micromonosporaceae</taxon>
        <taxon>Micromonospora</taxon>
    </lineage>
</organism>
<proteinExistence type="predicted"/>
<dbReference type="InterPro" id="IPR046193">
    <property type="entry name" value="DUF6221"/>
</dbReference>
<protein>
    <submittedName>
        <fullName evidence="1">Uncharacterized protein</fullName>
    </submittedName>
</protein>
<evidence type="ECO:0000313" key="1">
    <source>
        <dbReference type="EMBL" id="RKR92802.1"/>
    </source>
</evidence>
<dbReference type="EMBL" id="RBKT01000001">
    <property type="protein sequence ID" value="RKR92802.1"/>
    <property type="molecule type" value="Genomic_DNA"/>
</dbReference>
<dbReference type="Pfam" id="PF19730">
    <property type="entry name" value="DUF6221"/>
    <property type="match status" value="1"/>
</dbReference>
<dbReference type="OrthoDB" id="4290974at2"/>
<dbReference type="RefSeq" id="WP_121160749.1">
    <property type="nucleotide sequence ID" value="NZ_RBKT01000001.1"/>
</dbReference>